<dbReference type="Gene3D" id="3.40.50.300">
    <property type="entry name" value="P-loop containing nucleotide triphosphate hydrolases"/>
    <property type="match status" value="1"/>
</dbReference>
<proteinExistence type="predicted"/>
<dbReference type="InterPro" id="IPR027417">
    <property type="entry name" value="P-loop_NTPase"/>
</dbReference>
<organism evidence="1 2">
    <name type="scientific">Streptomyces atriruber</name>
    <dbReference type="NCBI Taxonomy" id="545121"/>
    <lineage>
        <taxon>Bacteria</taxon>
        <taxon>Bacillati</taxon>
        <taxon>Actinomycetota</taxon>
        <taxon>Actinomycetes</taxon>
        <taxon>Kitasatosporales</taxon>
        <taxon>Streptomycetaceae</taxon>
        <taxon>Streptomyces</taxon>
    </lineage>
</organism>
<gene>
    <name evidence="1" type="ORF">ABZ921_40510</name>
</gene>
<keyword evidence="2" id="KW-1185">Reference proteome</keyword>
<accession>A0ABV3C285</accession>
<protein>
    <submittedName>
        <fullName evidence="1">Terminase</fullName>
    </submittedName>
</protein>
<evidence type="ECO:0000313" key="2">
    <source>
        <dbReference type="Proteomes" id="UP001551176"/>
    </source>
</evidence>
<dbReference type="Proteomes" id="UP001551176">
    <property type="component" value="Unassembled WGS sequence"/>
</dbReference>
<dbReference type="RefSeq" id="WP_359358693.1">
    <property type="nucleotide sequence ID" value="NZ_JBEYXV010000034.1"/>
</dbReference>
<name>A0ABV3C285_9ACTN</name>
<reference evidence="1 2" key="1">
    <citation type="submission" date="2024-06" db="EMBL/GenBank/DDBJ databases">
        <title>The Natural Products Discovery Center: Release of the First 8490 Sequenced Strains for Exploring Actinobacteria Biosynthetic Diversity.</title>
        <authorList>
            <person name="Kalkreuter E."/>
            <person name="Kautsar S.A."/>
            <person name="Yang D."/>
            <person name="Bader C.D."/>
            <person name="Teijaro C.N."/>
            <person name="Fluegel L."/>
            <person name="Davis C.M."/>
            <person name="Simpson J.R."/>
            <person name="Lauterbach L."/>
            <person name="Steele A.D."/>
            <person name="Gui C."/>
            <person name="Meng S."/>
            <person name="Li G."/>
            <person name="Viehrig K."/>
            <person name="Ye F."/>
            <person name="Su P."/>
            <person name="Kiefer A.F."/>
            <person name="Nichols A."/>
            <person name="Cepeda A.J."/>
            <person name="Yan W."/>
            <person name="Fan B."/>
            <person name="Jiang Y."/>
            <person name="Adhikari A."/>
            <person name="Zheng C.-J."/>
            <person name="Schuster L."/>
            <person name="Cowan T.M."/>
            <person name="Smanski M.J."/>
            <person name="Chevrette M.G."/>
            <person name="De Carvalho L.P.S."/>
            <person name="Shen B."/>
        </authorList>
    </citation>
    <scope>NUCLEOTIDE SEQUENCE [LARGE SCALE GENOMIC DNA]</scope>
    <source>
        <strain evidence="1 2">NPDC046838</strain>
    </source>
</reference>
<comment type="caution">
    <text evidence="1">The sequence shown here is derived from an EMBL/GenBank/DDBJ whole genome shotgun (WGS) entry which is preliminary data.</text>
</comment>
<sequence>MSRNGVAAGLVEPTYSWVPPHVDTYGPQVAELCDLAGFAPDPEQQLILDALFAVNEDDKAVALENAIVVGRQNLKTGVLKQAAIGWLFLTDQRLVVWSAHEFRTAQEAFRDMEELIMGTPAFARRVKDVHRGNGDEAIELFGDRRLIFKARTNSGGRGLSGDKVILDEGFALQPAHMGSLFPTLAARPDPQVVYASSAGKVESSVLRGIRDRGRPGGEEQLAYFEWCAPPPKEACKDGADCTHALDAEGCGCDNMQLVKAANPAIGRRITVTYVRGERRALPPAEYARERMGWWDDPLVLENPIKPADWTACLDEESRRTGSVALAVDITPDRSLASIAISGRRADGLVHGEVIEHRAGTGWVIGRLVELFQSIEPTPVALVIDPAGPAGSLEKKLLEKGFTSEKEPVAGKWRLHFVGSREYAQACGALADDIANGEFRHIGQAPLDTAVDGVQTRPLAEAWAWSRPKSGAPIPPLVAVTLARHGHATFGVIEPPAPFALVGGSLTRR</sequence>
<dbReference type="EMBL" id="JBEYXV010000034">
    <property type="protein sequence ID" value="MEU6826927.1"/>
    <property type="molecule type" value="Genomic_DNA"/>
</dbReference>
<evidence type="ECO:0000313" key="1">
    <source>
        <dbReference type="EMBL" id="MEU6826927.1"/>
    </source>
</evidence>